<keyword evidence="3" id="KW-1185">Reference proteome</keyword>
<organism evidence="2 3">
    <name type="scientific">Halteria grandinella</name>
    <dbReference type="NCBI Taxonomy" id="5974"/>
    <lineage>
        <taxon>Eukaryota</taxon>
        <taxon>Sar</taxon>
        <taxon>Alveolata</taxon>
        <taxon>Ciliophora</taxon>
        <taxon>Intramacronucleata</taxon>
        <taxon>Spirotrichea</taxon>
        <taxon>Stichotrichia</taxon>
        <taxon>Sporadotrichida</taxon>
        <taxon>Halteriidae</taxon>
        <taxon>Halteria</taxon>
    </lineage>
</organism>
<dbReference type="AlphaFoldDB" id="A0A8J8T524"/>
<reference evidence="2" key="1">
    <citation type="submission" date="2019-06" db="EMBL/GenBank/DDBJ databases">
        <authorList>
            <person name="Zheng W."/>
        </authorList>
    </citation>
    <scope>NUCLEOTIDE SEQUENCE</scope>
    <source>
        <strain evidence="2">QDHG01</strain>
    </source>
</reference>
<feature type="compositionally biased region" description="Polar residues" evidence="1">
    <location>
        <begin position="141"/>
        <end position="154"/>
    </location>
</feature>
<feature type="compositionally biased region" description="Polar residues" evidence="1">
    <location>
        <begin position="13"/>
        <end position="22"/>
    </location>
</feature>
<sequence>MGKKRHQRKGSKLPQNPASITEANDDIIEETNPENVMPTVTSSSESIQKENLEESKFEEDPIHVDQKTFTLSQRSRNSESKEESLLKTVEKLSQVLPESSPEQTPDRPESGASHTENLEEEPIPVVSPMHPMLSTPDAPTIQPSANKSSQQLSLESIKEEDEEQPDQPNLSLPKQQEYIKLEEHSSEQDSVASCRYQRQDLTETFGETNRMMVQDAYQTPEITAKKQREDLTTTASSVLEESLNKLQNLHQAMARTVSKLERGQKEQYIIGKQLQIEILTCMDRLCHNEFKECNKIPILEENVFQYFNSLVNTPQKRPISTKKDLLQALDDASKSITPKDILRFKAGIQSHRDDRHVLGLALVTLFYKQDLSLTLSEDKGGITKSSYSDIRKYLCDANKVVNQIKAFKEAANKEKYSKKIVDSINQLIGQTQESKVKEFSLLRSFVKSALDLLNYAPIQKEATPKLAAETPNKPTRTFISYASITPARPFNPPQQDERPSAFEVKFTPSLGETPSLPLDTTKQLEHMLVNQKVQLGQRRSQIINELYEQETNDLKESHEQVQVLTDQQKLLLNLKSVALKMNFQIEREDRQALQDATNREDQDYLEYQRQERDLLESYKQQRLLQDKQEDHEIWLNKIEDKKWTMEEHRRYVESIQKDLMRTEIEFAHDQKYQRDKARKEQAEHMRRMTDSLNQMTEIKESKLLNFVEEHASRQVERQFARQRELDHAFKETKQQEEQTRRELEYLMKILQTPKRV</sequence>
<feature type="compositionally biased region" description="Acidic residues" evidence="1">
    <location>
        <begin position="23"/>
        <end position="32"/>
    </location>
</feature>
<feature type="compositionally biased region" description="Basic and acidic residues" evidence="1">
    <location>
        <begin position="47"/>
        <end position="66"/>
    </location>
</feature>
<feature type="compositionally biased region" description="Basic and acidic residues" evidence="1">
    <location>
        <begin position="76"/>
        <end position="90"/>
    </location>
</feature>
<evidence type="ECO:0000313" key="3">
    <source>
        <dbReference type="Proteomes" id="UP000785679"/>
    </source>
</evidence>
<dbReference type="EMBL" id="RRYP01004692">
    <property type="protein sequence ID" value="TNV82667.1"/>
    <property type="molecule type" value="Genomic_DNA"/>
</dbReference>
<gene>
    <name evidence="2" type="ORF">FGO68_gene12036</name>
</gene>
<feature type="region of interest" description="Disordered" evidence="1">
    <location>
        <begin position="1"/>
        <end position="171"/>
    </location>
</feature>
<comment type="caution">
    <text evidence="2">The sequence shown here is derived from an EMBL/GenBank/DDBJ whole genome shotgun (WGS) entry which is preliminary data.</text>
</comment>
<accession>A0A8J8T524</accession>
<evidence type="ECO:0000313" key="2">
    <source>
        <dbReference type="EMBL" id="TNV82667.1"/>
    </source>
</evidence>
<proteinExistence type="predicted"/>
<name>A0A8J8T524_HALGN</name>
<protein>
    <submittedName>
        <fullName evidence="2">Uncharacterized protein</fullName>
    </submittedName>
</protein>
<dbReference type="Proteomes" id="UP000785679">
    <property type="component" value="Unassembled WGS sequence"/>
</dbReference>
<evidence type="ECO:0000256" key="1">
    <source>
        <dbReference type="SAM" id="MobiDB-lite"/>
    </source>
</evidence>
<feature type="compositionally biased region" description="Basic residues" evidence="1">
    <location>
        <begin position="1"/>
        <end position="11"/>
    </location>
</feature>